<dbReference type="EMBL" id="UINC01228318">
    <property type="protein sequence ID" value="SVE59576.1"/>
    <property type="molecule type" value="Genomic_DNA"/>
</dbReference>
<dbReference type="PANTHER" id="PTHR22726">
    <property type="entry name" value="METALLOENDOPEPTIDASE OMA1"/>
    <property type="match status" value="1"/>
</dbReference>
<feature type="domain" description="Peptidase M48" evidence="7">
    <location>
        <begin position="28"/>
        <end position="203"/>
    </location>
</feature>
<keyword evidence="2" id="KW-0645">Protease</keyword>
<evidence type="ECO:0000256" key="5">
    <source>
        <dbReference type="ARBA" id="ARBA00022833"/>
    </source>
</evidence>
<evidence type="ECO:0000256" key="4">
    <source>
        <dbReference type="ARBA" id="ARBA00022801"/>
    </source>
</evidence>
<evidence type="ECO:0000256" key="2">
    <source>
        <dbReference type="ARBA" id="ARBA00022670"/>
    </source>
</evidence>
<dbReference type="GO" id="GO:0016020">
    <property type="term" value="C:membrane"/>
    <property type="evidence" value="ECO:0007669"/>
    <property type="project" value="TreeGrafter"/>
</dbReference>
<evidence type="ECO:0000256" key="3">
    <source>
        <dbReference type="ARBA" id="ARBA00022723"/>
    </source>
</evidence>
<dbReference type="GO" id="GO:0004222">
    <property type="term" value="F:metalloendopeptidase activity"/>
    <property type="evidence" value="ECO:0007669"/>
    <property type="project" value="InterPro"/>
</dbReference>
<sequence>SKDTKTLNLIKDIGSKIENSISEYFYKKNLTDPTSNFQWEYILIENKKIKNAWCMPGGKIAVYTGILEVTKNKNGLASVMGHEIAHAVAKHSVERASRGVLLKTSTSLINIITGGKLSEINRATGMDTVGLLSSIGIMNPFNRKQETEADYLGMIFASLSGYDIRETVKVWERMREANKGKEPPEFMSTHPSSANRISNITEWINEIIIKYPPII</sequence>
<keyword evidence="3" id="KW-0479">Metal-binding</keyword>
<dbReference type="AlphaFoldDB" id="A0A383ERP3"/>
<dbReference type="Pfam" id="PF01435">
    <property type="entry name" value="Peptidase_M48"/>
    <property type="match status" value="1"/>
</dbReference>
<keyword evidence="6" id="KW-0482">Metalloprotease</keyword>
<evidence type="ECO:0000256" key="1">
    <source>
        <dbReference type="ARBA" id="ARBA00001947"/>
    </source>
</evidence>
<dbReference type="GO" id="GO:0046872">
    <property type="term" value="F:metal ion binding"/>
    <property type="evidence" value="ECO:0007669"/>
    <property type="project" value="UniProtKB-KW"/>
</dbReference>
<protein>
    <recommendedName>
        <fullName evidence="7">Peptidase M48 domain-containing protein</fullName>
    </recommendedName>
</protein>
<proteinExistence type="predicted"/>
<keyword evidence="5" id="KW-0862">Zinc</keyword>
<dbReference type="PANTHER" id="PTHR22726:SF1">
    <property type="entry name" value="METALLOENDOPEPTIDASE OMA1, MITOCHONDRIAL"/>
    <property type="match status" value="1"/>
</dbReference>
<evidence type="ECO:0000313" key="8">
    <source>
        <dbReference type="EMBL" id="SVE59576.1"/>
    </source>
</evidence>
<dbReference type="GO" id="GO:0051603">
    <property type="term" value="P:proteolysis involved in protein catabolic process"/>
    <property type="evidence" value="ECO:0007669"/>
    <property type="project" value="TreeGrafter"/>
</dbReference>
<evidence type="ECO:0000256" key="6">
    <source>
        <dbReference type="ARBA" id="ARBA00023049"/>
    </source>
</evidence>
<gene>
    <name evidence="8" type="ORF">METZ01_LOCUS512430</name>
</gene>
<dbReference type="CDD" id="cd07331">
    <property type="entry name" value="M48C_Oma1_like"/>
    <property type="match status" value="1"/>
</dbReference>
<comment type="cofactor">
    <cofactor evidence="1">
        <name>Zn(2+)</name>
        <dbReference type="ChEBI" id="CHEBI:29105"/>
    </cofactor>
</comment>
<name>A0A383ERP3_9ZZZZ</name>
<accession>A0A383ERP3</accession>
<dbReference type="InterPro" id="IPR001915">
    <property type="entry name" value="Peptidase_M48"/>
</dbReference>
<evidence type="ECO:0000259" key="7">
    <source>
        <dbReference type="Pfam" id="PF01435"/>
    </source>
</evidence>
<dbReference type="InterPro" id="IPR051156">
    <property type="entry name" value="Mito/Outer_Membr_Metalloprot"/>
</dbReference>
<keyword evidence="4" id="KW-0378">Hydrolase</keyword>
<feature type="non-terminal residue" evidence="8">
    <location>
        <position position="1"/>
    </location>
</feature>
<reference evidence="8" key="1">
    <citation type="submission" date="2018-05" db="EMBL/GenBank/DDBJ databases">
        <authorList>
            <person name="Lanie J.A."/>
            <person name="Ng W.-L."/>
            <person name="Kazmierczak K.M."/>
            <person name="Andrzejewski T.M."/>
            <person name="Davidsen T.M."/>
            <person name="Wayne K.J."/>
            <person name="Tettelin H."/>
            <person name="Glass J.I."/>
            <person name="Rusch D."/>
            <person name="Podicherti R."/>
            <person name="Tsui H.-C.T."/>
            <person name="Winkler M.E."/>
        </authorList>
    </citation>
    <scope>NUCLEOTIDE SEQUENCE</scope>
</reference>
<organism evidence="8">
    <name type="scientific">marine metagenome</name>
    <dbReference type="NCBI Taxonomy" id="408172"/>
    <lineage>
        <taxon>unclassified sequences</taxon>
        <taxon>metagenomes</taxon>
        <taxon>ecological metagenomes</taxon>
    </lineage>
</organism>
<dbReference type="Gene3D" id="3.30.2010.10">
    <property type="entry name" value="Metalloproteases ('zincins'), catalytic domain"/>
    <property type="match status" value="1"/>
</dbReference>